<keyword evidence="1" id="KW-0732">Signal</keyword>
<dbReference type="RefSeq" id="WP_075470768.1">
    <property type="nucleotide sequence ID" value="NZ_CAWQZC010000070.1"/>
</dbReference>
<name>A0ABY1H9X2_9GAMM</name>
<dbReference type="Pfam" id="PF12969">
    <property type="entry name" value="DUF3857"/>
    <property type="match status" value="1"/>
</dbReference>
<feature type="chain" id="PRO_5046209802" description="DUF3857 domain-containing protein" evidence="1">
    <location>
        <begin position="22"/>
        <end position="312"/>
    </location>
</feature>
<dbReference type="EMBL" id="FPLJ01000001">
    <property type="protein sequence ID" value="SGY81331.1"/>
    <property type="molecule type" value="Genomic_DNA"/>
</dbReference>
<evidence type="ECO:0000259" key="2">
    <source>
        <dbReference type="Pfam" id="PF12969"/>
    </source>
</evidence>
<dbReference type="Proteomes" id="UP000182660">
    <property type="component" value="Unassembled WGS sequence"/>
</dbReference>
<sequence length="312" mass="34999">MKISIRFLLIISLISCFSLSASELISWELTDNSDNITYAEQFLTQSDKPGEAEKIKRSVDVIFSQDEVLEKHLEITYFPRSIDIENNGTAIIYLNSKTQQLRIKSVVSISSKGKIKQITPSALRILDTNTVNAFNDIKEVVLTIPALEEGSLSVVDYEISTDRRVEEFNWSKSIYTESRLPIQLSLVTANWQGSEEMRWANQSDSMNCTENNRTLICQGQDIAAFEGDNNIYWRDEIGIISLGGLASWNEVVTLISAKMDSAENNMLGIEHVLKTKIVNNGIESAIYSALEFAARDIRYVSVSELGNAITPH</sequence>
<feature type="signal peptide" evidence="1">
    <location>
        <begin position="1"/>
        <end position="21"/>
    </location>
</feature>
<evidence type="ECO:0000313" key="4">
    <source>
        <dbReference type="Proteomes" id="UP000182660"/>
    </source>
</evidence>
<feature type="domain" description="DUF3857" evidence="2">
    <location>
        <begin position="91"/>
        <end position="224"/>
    </location>
</feature>
<evidence type="ECO:0000313" key="3">
    <source>
        <dbReference type="EMBL" id="SGY81331.1"/>
    </source>
</evidence>
<dbReference type="GeneID" id="61293759"/>
<gene>
    <name evidence="3" type="ORF">MT2528_0028</name>
</gene>
<dbReference type="InterPro" id="IPR024618">
    <property type="entry name" value="DUF3857"/>
</dbReference>
<reference evidence="3 4" key="1">
    <citation type="submission" date="2016-11" db="EMBL/GenBank/DDBJ databases">
        <authorList>
            <person name="Klemetsen T."/>
        </authorList>
    </citation>
    <scope>NUCLEOTIDE SEQUENCE [LARGE SCALE GENOMIC DNA]</scope>
    <source>
        <strain evidence="3">MT 2528</strain>
    </source>
</reference>
<accession>A0ABY1H9X2</accession>
<keyword evidence="4" id="KW-1185">Reference proteome</keyword>
<dbReference type="Gene3D" id="2.60.40.3140">
    <property type="match status" value="1"/>
</dbReference>
<evidence type="ECO:0000256" key="1">
    <source>
        <dbReference type="SAM" id="SignalP"/>
    </source>
</evidence>
<organism evidence="3 4">
    <name type="scientific">Moritella viscosa</name>
    <dbReference type="NCBI Taxonomy" id="80854"/>
    <lineage>
        <taxon>Bacteria</taxon>
        <taxon>Pseudomonadati</taxon>
        <taxon>Pseudomonadota</taxon>
        <taxon>Gammaproteobacteria</taxon>
        <taxon>Alteromonadales</taxon>
        <taxon>Moritellaceae</taxon>
        <taxon>Moritella</taxon>
    </lineage>
</organism>
<comment type="caution">
    <text evidence="3">The sequence shown here is derived from an EMBL/GenBank/DDBJ whole genome shotgun (WGS) entry which is preliminary data.</text>
</comment>
<proteinExistence type="predicted"/>
<protein>
    <recommendedName>
        <fullName evidence="2">DUF3857 domain-containing protein</fullName>
    </recommendedName>
</protein>